<dbReference type="InterPro" id="IPR050491">
    <property type="entry name" value="AmpC-like"/>
</dbReference>
<organism evidence="3 4">
    <name type="scientific">Xanthocytophaga flava</name>
    <dbReference type="NCBI Taxonomy" id="3048013"/>
    <lineage>
        <taxon>Bacteria</taxon>
        <taxon>Pseudomonadati</taxon>
        <taxon>Bacteroidota</taxon>
        <taxon>Cytophagia</taxon>
        <taxon>Cytophagales</taxon>
        <taxon>Rhodocytophagaceae</taxon>
        <taxon>Xanthocytophaga</taxon>
    </lineage>
</organism>
<dbReference type="SUPFAM" id="SSF56601">
    <property type="entry name" value="beta-lactamase/transpeptidase-like"/>
    <property type="match status" value="1"/>
</dbReference>
<name>A0ABT7CUK4_9BACT</name>
<protein>
    <submittedName>
        <fullName evidence="3">Serine hydrolase domain-containing protein</fullName>
        <ecNumber evidence="3">3.1.1.103</ecNumber>
    </submittedName>
</protein>
<dbReference type="EC" id="3.1.1.103" evidence="3"/>
<feature type="signal peptide" evidence="1">
    <location>
        <begin position="1"/>
        <end position="21"/>
    </location>
</feature>
<gene>
    <name evidence="3" type="ORF">QNI19_27000</name>
</gene>
<dbReference type="Pfam" id="PF00144">
    <property type="entry name" value="Beta-lactamase"/>
    <property type="match status" value="1"/>
</dbReference>
<comment type="caution">
    <text evidence="3">The sequence shown here is derived from an EMBL/GenBank/DDBJ whole genome shotgun (WGS) entry which is preliminary data.</text>
</comment>
<keyword evidence="3" id="KW-0378">Hydrolase</keyword>
<dbReference type="EMBL" id="JASJOT010000024">
    <property type="protein sequence ID" value="MDJ1496610.1"/>
    <property type="molecule type" value="Genomic_DNA"/>
</dbReference>
<dbReference type="GO" id="GO:0016787">
    <property type="term" value="F:hydrolase activity"/>
    <property type="evidence" value="ECO:0007669"/>
    <property type="project" value="UniProtKB-KW"/>
</dbReference>
<dbReference type="RefSeq" id="WP_314001562.1">
    <property type="nucleotide sequence ID" value="NZ_JASJOR010000022.1"/>
</dbReference>
<feature type="chain" id="PRO_5046705296" evidence="1">
    <location>
        <begin position="22"/>
        <end position="357"/>
    </location>
</feature>
<dbReference type="PANTHER" id="PTHR46825">
    <property type="entry name" value="D-ALANYL-D-ALANINE-CARBOXYPEPTIDASE/ENDOPEPTIDASE AMPH"/>
    <property type="match status" value="1"/>
</dbReference>
<dbReference type="InterPro" id="IPR012338">
    <property type="entry name" value="Beta-lactam/transpept-like"/>
</dbReference>
<sequence>MKNLFWALSASLFLFALPLSITCIPATQLDDRLPVQTVGDAIDSVLTIQPQKPFNGAILVARGDSVVYSHEQGYANFSSKKLLALTDQFVIGSISKQLTAVVLLQAYDKGLVKLHVPIRRYLPELTHSWADTVTIHHLLTHMHGITALDKPVKFPVGTQYAYSQIGYNLLARIAEQVSGKPFAELSKILFLQCGMRNTFHPDTKGYLHLVEGYTEQANGTLEREKDTFENYPAAGTFISTVQDLLQWNRCLYGGKLLKKKTLALMMTPQKGAVRQHPLFGLTFYGYGVTIDQKDNIRQYGLTGYVPGFISMNFYYPDTKTSIIAWENTVYDVDDLKKTFLYHTGILQSVRKWQSDKK</sequence>
<accession>A0ABT7CUK4</accession>
<proteinExistence type="predicted"/>
<evidence type="ECO:0000256" key="1">
    <source>
        <dbReference type="SAM" id="SignalP"/>
    </source>
</evidence>
<reference evidence="3 4" key="1">
    <citation type="submission" date="2023-05" db="EMBL/GenBank/DDBJ databases">
        <authorList>
            <person name="Zhang X."/>
        </authorList>
    </citation>
    <scope>NUCLEOTIDE SEQUENCE [LARGE SCALE GENOMIC DNA]</scope>
    <source>
        <strain evidence="3 4">DM2B3-1</strain>
    </source>
</reference>
<evidence type="ECO:0000313" key="4">
    <source>
        <dbReference type="Proteomes" id="UP001228581"/>
    </source>
</evidence>
<evidence type="ECO:0000259" key="2">
    <source>
        <dbReference type="Pfam" id="PF00144"/>
    </source>
</evidence>
<evidence type="ECO:0000313" key="3">
    <source>
        <dbReference type="EMBL" id="MDJ1496610.1"/>
    </source>
</evidence>
<dbReference type="Gene3D" id="3.40.710.10">
    <property type="entry name" value="DD-peptidase/beta-lactamase superfamily"/>
    <property type="match status" value="1"/>
</dbReference>
<feature type="domain" description="Beta-lactamase-related" evidence="2">
    <location>
        <begin position="57"/>
        <end position="334"/>
    </location>
</feature>
<keyword evidence="1" id="KW-0732">Signal</keyword>
<dbReference type="InterPro" id="IPR001466">
    <property type="entry name" value="Beta-lactam-related"/>
</dbReference>
<dbReference type="PANTHER" id="PTHR46825:SF9">
    <property type="entry name" value="BETA-LACTAMASE-RELATED DOMAIN-CONTAINING PROTEIN"/>
    <property type="match status" value="1"/>
</dbReference>
<keyword evidence="4" id="KW-1185">Reference proteome</keyword>
<dbReference type="Proteomes" id="UP001228581">
    <property type="component" value="Unassembled WGS sequence"/>
</dbReference>